<comment type="caution">
    <text evidence="2">The sequence shown here is derived from an EMBL/GenBank/DDBJ whole genome shotgun (WGS) entry which is preliminary data.</text>
</comment>
<reference evidence="2" key="1">
    <citation type="submission" date="2022-09" db="EMBL/GenBank/DDBJ databases">
        <title>Novosphingobium sp. Nov., a polycyclic aromatic hydrocarbon-degrading bacterium isolated form mangrove sediments in HongKong.</title>
        <authorList>
            <person name="Hu Z."/>
        </authorList>
    </citation>
    <scope>NUCLEOTIDE SEQUENCE</scope>
    <source>
        <strain evidence="2">HK4-1</strain>
    </source>
</reference>
<sequence length="58" mass="5854">MTNQEPRSAPRSIAAIMAVVLMTAIWLPTVSTPAQATAPAGQGVVVVASSGAYTPALM</sequence>
<feature type="transmembrane region" description="Helical" evidence="1">
    <location>
        <begin position="12"/>
        <end position="29"/>
    </location>
</feature>
<evidence type="ECO:0000256" key="1">
    <source>
        <dbReference type="SAM" id="Phobius"/>
    </source>
</evidence>
<evidence type="ECO:0000313" key="2">
    <source>
        <dbReference type="EMBL" id="MCT2399046.1"/>
    </source>
</evidence>
<organism evidence="2 3">
    <name type="scientific">Novosphingobium mangrovi</name>
    <name type="common">ex Huang et al. 2023</name>
    <dbReference type="NCBI Taxonomy" id="2976432"/>
    <lineage>
        <taxon>Bacteria</taxon>
        <taxon>Pseudomonadati</taxon>
        <taxon>Pseudomonadota</taxon>
        <taxon>Alphaproteobacteria</taxon>
        <taxon>Sphingomonadales</taxon>
        <taxon>Sphingomonadaceae</taxon>
        <taxon>Novosphingobium</taxon>
    </lineage>
</organism>
<keyword evidence="3" id="KW-1185">Reference proteome</keyword>
<keyword evidence="1" id="KW-0472">Membrane</keyword>
<dbReference type="Proteomes" id="UP001165583">
    <property type="component" value="Unassembled WGS sequence"/>
</dbReference>
<dbReference type="RefSeq" id="WP_260044793.1">
    <property type="nucleotide sequence ID" value="NZ_JANZXA010000003.1"/>
</dbReference>
<dbReference type="EMBL" id="JANZXA010000003">
    <property type="protein sequence ID" value="MCT2399046.1"/>
    <property type="molecule type" value="Genomic_DNA"/>
</dbReference>
<protein>
    <submittedName>
        <fullName evidence="2">Uncharacterized protein</fullName>
    </submittedName>
</protein>
<keyword evidence="1" id="KW-0812">Transmembrane</keyword>
<proteinExistence type="predicted"/>
<name>A0ABT2I2M5_9SPHN</name>
<accession>A0ABT2I2M5</accession>
<gene>
    <name evidence="2" type="ORF">NZK81_05775</name>
</gene>
<keyword evidence="1" id="KW-1133">Transmembrane helix</keyword>
<evidence type="ECO:0000313" key="3">
    <source>
        <dbReference type="Proteomes" id="UP001165583"/>
    </source>
</evidence>